<reference evidence="2" key="1">
    <citation type="journal article" date="2019" name="bioRxiv">
        <title>The Genome of the Zebra Mussel, Dreissena polymorpha: A Resource for Invasive Species Research.</title>
        <authorList>
            <person name="McCartney M.A."/>
            <person name="Auch B."/>
            <person name="Kono T."/>
            <person name="Mallez S."/>
            <person name="Zhang Y."/>
            <person name="Obille A."/>
            <person name="Becker A."/>
            <person name="Abrahante J.E."/>
            <person name="Garbe J."/>
            <person name="Badalamenti J.P."/>
            <person name="Herman A."/>
            <person name="Mangelson H."/>
            <person name="Liachko I."/>
            <person name="Sullivan S."/>
            <person name="Sone E.D."/>
            <person name="Koren S."/>
            <person name="Silverstein K.A.T."/>
            <person name="Beckman K.B."/>
            <person name="Gohl D.M."/>
        </authorList>
    </citation>
    <scope>NUCLEOTIDE SEQUENCE</scope>
    <source>
        <strain evidence="2">Duluth1</strain>
        <tissue evidence="2">Whole animal</tissue>
    </source>
</reference>
<protein>
    <submittedName>
        <fullName evidence="2">Uncharacterized protein</fullName>
    </submittedName>
</protein>
<proteinExistence type="predicted"/>
<dbReference type="EMBL" id="JAIWYP010000001">
    <property type="protein sequence ID" value="KAH3895594.1"/>
    <property type="molecule type" value="Genomic_DNA"/>
</dbReference>
<evidence type="ECO:0000313" key="3">
    <source>
        <dbReference type="Proteomes" id="UP000828390"/>
    </source>
</evidence>
<reference evidence="2" key="2">
    <citation type="submission" date="2020-11" db="EMBL/GenBank/DDBJ databases">
        <authorList>
            <person name="McCartney M.A."/>
            <person name="Auch B."/>
            <person name="Kono T."/>
            <person name="Mallez S."/>
            <person name="Becker A."/>
            <person name="Gohl D.M."/>
            <person name="Silverstein K.A.T."/>
            <person name="Koren S."/>
            <person name="Bechman K.B."/>
            <person name="Herman A."/>
            <person name="Abrahante J.E."/>
            <person name="Garbe J."/>
        </authorList>
    </citation>
    <scope>NUCLEOTIDE SEQUENCE</scope>
    <source>
        <strain evidence="2">Duluth1</strain>
        <tissue evidence="2">Whole animal</tissue>
    </source>
</reference>
<dbReference type="Proteomes" id="UP000828390">
    <property type="component" value="Unassembled WGS sequence"/>
</dbReference>
<sequence length="115" mass="12159">MDAPKAIVLIAPSDYAQVDAMVSGWLPDGMDVAMLDVYGLPGFAFWDDNEVNEVVQFMLDHFIDFRIYKDDTPYVAVYPPAAPPASPALPASPAEPASPASPASPAESGGVSMSQ</sequence>
<feature type="compositionally biased region" description="Low complexity" evidence="1">
    <location>
        <begin position="88"/>
        <end position="108"/>
    </location>
</feature>
<gene>
    <name evidence="2" type="ORF">DPMN_019759</name>
</gene>
<comment type="caution">
    <text evidence="2">The sequence shown here is derived from an EMBL/GenBank/DDBJ whole genome shotgun (WGS) entry which is preliminary data.</text>
</comment>
<accession>A0A9D4NLE0</accession>
<keyword evidence="3" id="KW-1185">Reference proteome</keyword>
<organism evidence="2 3">
    <name type="scientific">Dreissena polymorpha</name>
    <name type="common">Zebra mussel</name>
    <name type="synonym">Mytilus polymorpha</name>
    <dbReference type="NCBI Taxonomy" id="45954"/>
    <lineage>
        <taxon>Eukaryota</taxon>
        <taxon>Metazoa</taxon>
        <taxon>Spiralia</taxon>
        <taxon>Lophotrochozoa</taxon>
        <taxon>Mollusca</taxon>
        <taxon>Bivalvia</taxon>
        <taxon>Autobranchia</taxon>
        <taxon>Heteroconchia</taxon>
        <taxon>Euheterodonta</taxon>
        <taxon>Imparidentia</taxon>
        <taxon>Neoheterodontei</taxon>
        <taxon>Myida</taxon>
        <taxon>Dreissenoidea</taxon>
        <taxon>Dreissenidae</taxon>
        <taxon>Dreissena</taxon>
    </lineage>
</organism>
<evidence type="ECO:0000313" key="2">
    <source>
        <dbReference type="EMBL" id="KAH3895594.1"/>
    </source>
</evidence>
<name>A0A9D4NLE0_DREPO</name>
<feature type="region of interest" description="Disordered" evidence="1">
    <location>
        <begin position="85"/>
        <end position="115"/>
    </location>
</feature>
<evidence type="ECO:0000256" key="1">
    <source>
        <dbReference type="SAM" id="MobiDB-lite"/>
    </source>
</evidence>
<dbReference type="AlphaFoldDB" id="A0A9D4NLE0"/>